<keyword evidence="1" id="KW-1133">Transmembrane helix</keyword>
<name>A0A3B0XS13_9ZZZZ</name>
<evidence type="ECO:0000256" key="1">
    <source>
        <dbReference type="SAM" id="Phobius"/>
    </source>
</evidence>
<proteinExistence type="predicted"/>
<gene>
    <name evidence="2" type="ORF">MNBD_GAMMA12-1429</name>
</gene>
<keyword evidence="1" id="KW-0472">Membrane</keyword>
<accession>A0A3B0XS13</accession>
<reference evidence="2" key="1">
    <citation type="submission" date="2018-06" db="EMBL/GenBank/DDBJ databases">
        <authorList>
            <person name="Zhirakovskaya E."/>
        </authorList>
    </citation>
    <scope>NUCLEOTIDE SEQUENCE</scope>
</reference>
<dbReference type="EMBL" id="UOFL01000007">
    <property type="protein sequence ID" value="VAW71038.1"/>
    <property type="molecule type" value="Genomic_DNA"/>
</dbReference>
<dbReference type="AlphaFoldDB" id="A0A3B0XS13"/>
<feature type="transmembrane region" description="Helical" evidence="1">
    <location>
        <begin position="43"/>
        <end position="62"/>
    </location>
</feature>
<evidence type="ECO:0008006" key="3">
    <source>
        <dbReference type="Google" id="ProtNLM"/>
    </source>
</evidence>
<protein>
    <recommendedName>
        <fullName evidence="3">Transmembrane protein</fullName>
    </recommendedName>
</protein>
<organism evidence="2">
    <name type="scientific">hydrothermal vent metagenome</name>
    <dbReference type="NCBI Taxonomy" id="652676"/>
    <lineage>
        <taxon>unclassified sequences</taxon>
        <taxon>metagenomes</taxon>
        <taxon>ecological metagenomes</taxon>
    </lineage>
</organism>
<sequence>MIDDNKIKQKLQSANPPENIETDIHHAWQQSQNAPIGSIRNYWPAYSVLSLVGIITILWLNLSVLTPSIVTTAIEDIQKDAFTGIGLTEKYQPWLAQRNIKLPPSKMTVTLSKFCQLAGRLSFHLKIAGERRGHVHLFILNNKPEMTAGNLSGKIASLSWRIIKPHANLYVLVLFTKDMKQESVNTLIQNMFYA</sequence>
<keyword evidence="1" id="KW-0812">Transmembrane</keyword>
<evidence type="ECO:0000313" key="2">
    <source>
        <dbReference type="EMBL" id="VAW71038.1"/>
    </source>
</evidence>